<dbReference type="RefSeq" id="WP_097192111.1">
    <property type="nucleotide sequence ID" value="NZ_OBKZ01000020.1"/>
</dbReference>
<evidence type="ECO:0000313" key="3">
    <source>
        <dbReference type="EMBL" id="SOB53031.1"/>
    </source>
</evidence>
<dbReference type="InterPro" id="IPR046461">
    <property type="entry name" value="TerL_ATPase"/>
</dbReference>
<dbReference type="EMBL" id="OBKZ01000020">
    <property type="protein sequence ID" value="SOB53031.1"/>
    <property type="molecule type" value="Genomic_DNA"/>
</dbReference>
<accession>A0AAX2HBQ1</accession>
<dbReference type="Pfam" id="PF03354">
    <property type="entry name" value="TerL_ATPase"/>
    <property type="match status" value="1"/>
</dbReference>
<reference evidence="3 4" key="1">
    <citation type="submission" date="2017-08" db="EMBL/GenBank/DDBJ databases">
        <authorList>
            <person name="Chaillou S."/>
        </authorList>
    </citation>
    <scope>NUCLEOTIDE SEQUENCE [LARGE SCALE GENOMIC DNA]</scope>
    <source>
        <strain evidence="3 4">MFPA15A1205</strain>
    </source>
</reference>
<dbReference type="Gene3D" id="3.40.50.300">
    <property type="entry name" value="P-loop containing nucleotide triphosphate hydrolases"/>
    <property type="match status" value="1"/>
</dbReference>
<comment type="caution">
    <text evidence="3">The sequence shown here is derived from an EMBL/GenBank/DDBJ whole genome shotgun (WGS) entry which is preliminary data.</text>
</comment>
<sequence length="586" mass="64820">MSKSASRTSTSDRASAFARDVIDGKIVAGPDVRNACQRHLNDLKRGPARGLYWDLDSANRVIGYFEDVLCLNGGEYEGQAFHLLPWQAFILGSLFGWKGPDGFRRFRTGYIETAKGSGKSPLAAGIGLYGMTSDDEARAEIYAAATKKDQAMILFRDAVSMVDQSALLADRLEKSGRGEKVWNLAHYASGSFFRPISADDGQSGPRPHVALLDEIHEHKTRVVVDMIRAGTKSRRQALIVMITNSGHDRTSVCYEYHQYGQAICSGQQQDDSFFAFICSLDEGDDPFKNEDCWYKSNPSLAFGKSGDDNGGLPGLKYLREQVIEARGMPAKESSVRRLNFCQWVDADNPWLSADTWFSCEQDFDVEDIPENEPCYGGLDLSGTRDLTALALYFPRIRTALVEFWTPKDTLLDRVRTDRVPYDAWQRAGYLHAPTGVAVNYAAVATRLGQLAARFSILGVAFDAYRIKYFLPELESLGISVPLLAHGQGYTVAKDSGLWMPRSIELTEALLAEQRIVIQANPVLRWNAASAVLEADQKNNRIFAKRKSTGRIDGVVALAMSIGASELQLVEVGDRDGFFNNPIMVGV</sequence>
<gene>
    <name evidence="3" type="ORF">PLUA15_270013</name>
</gene>
<proteinExistence type="predicted"/>
<name>A0AAX2HBQ1_9PSED</name>
<evidence type="ECO:0000313" key="4">
    <source>
        <dbReference type="Proteomes" id="UP000219564"/>
    </source>
</evidence>
<dbReference type="Proteomes" id="UP000219564">
    <property type="component" value="Unassembled WGS sequence"/>
</dbReference>
<dbReference type="PANTHER" id="PTHR41287:SF1">
    <property type="entry name" value="PROTEIN YMFN"/>
    <property type="match status" value="1"/>
</dbReference>
<protein>
    <submittedName>
        <fullName evidence="3">Phage terminase, large subunit</fullName>
    </submittedName>
</protein>
<dbReference type="InterPro" id="IPR005021">
    <property type="entry name" value="Terminase_largesu-like"/>
</dbReference>
<dbReference type="Pfam" id="PF20441">
    <property type="entry name" value="TerL_nuclease"/>
    <property type="match status" value="1"/>
</dbReference>
<organism evidence="3 4">
    <name type="scientific">Pseudomonas lundensis</name>
    <dbReference type="NCBI Taxonomy" id="86185"/>
    <lineage>
        <taxon>Bacteria</taxon>
        <taxon>Pseudomonadati</taxon>
        <taxon>Pseudomonadota</taxon>
        <taxon>Gammaproteobacteria</taxon>
        <taxon>Pseudomonadales</taxon>
        <taxon>Pseudomonadaceae</taxon>
        <taxon>Pseudomonas</taxon>
    </lineage>
</organism>
<feature type="domain" description="Terminase large subunit-like endonuclease" evidence="2">
    <location>
        <begin position="268"/>
        <end position="562"/>
    </location>
</feature>
<dbReference type="GO" id="GO:0004519">
    <property type="term" value="F:endonuclease activity"/>
    <property type="evidence" value="ECO:0007669"/>
    <property type="project" value="InterPro"/>
</dbReference>
<evidence type="ECO:0000259" key="2">
    <source>
        <dbReference type="Pfam" id="PF20441"/>
    </source>
</evidence>
<dbReference type="InterPro" id="IPR027417">
    <property type="entry name" value="P-loop_NTPase"/>
</dbReference>
<evidence type="ECO:0000259" key="1">
    <source>
        <dbReference type="Pfam" id="PF03354"/>
    </source>
</evidence>
<dbReference type="PANTHER" id="PTHR41287">
    <property type="match status" value="1"/>
</dbReference>
<feature type="domain" description="Terminase large subunit-like ATPase" evidence="1">
    <location>
        <begin position="85"/>
        <end position="259"/>
    </location>
</feature>
<dbReference type="InterPro" id="IPR046462">
    <property type="entry name" value="TerL_nuclease"/>
</dbReference>
<dbReference type="AlphaFoldDB" id="A0AAX2HBQ1"/>